<dbReference type="Proteomes" id="UP000003303">
    <property type="component" value="Unassembled WGS sequence"/>
</dbReference>
<comment type="catalytic activity">
    <reaction evidence="8 9">
        <text>hydroxymethylbilane = uroporphyrinogen III + H2O</text>
        <dbReference type="Rhea" id="RHEA:18965"/>
        <dbReference type="ChEBI" id="CHEBI:15377"/>
        <dbReference type="ChEBI" id="CHEBI:57308"/>
        <dbReference type="ChEBI" id="CHEBI:57845"/>
        <dbReference type="EC" id="4.2.1.75"/>
    </reaction>
</comment>
<proteinExistence type="inferred from homology"/>
<dbReference type="Pfam" id="PF02602">
    <property type="entry name" value="HEM4"/>
    <property type="match status" value="1"/>
</dbReference>
<keyword evidence="12" id="KW-1185">Reference proteome</keyword>
<comment type="function">
    <text evidence="6 9">Catalyzes cyclization of the linear tetrapyrrole, hydroxymethylbilane, to the macrocyclic uroporphyrinogen III.</text>
</comment>
<dbReference type="InterPro" id="IPR039793">
    <property type="entry name" value="UROS/Hem4"/>
</dbReference>
<dbReference type="PANTHER" id="PTHR38042">
    <property type="entry name" value="UROPORPHYRINOGEN-III SYNTHASE, CHLOROPLASTIC"/>
    <property type="match status" value="1"/>
</dbReference>
<dbReference type="OrthoDB" id="1149788at2"/>
<evidence type="ECO:0000256" key="7">
    <source>
        <dbReference type="ARBA" id="ARBA00040167"/>
    </source>
</evidence>
<dbReference type="InterPro" id="IPR036108">
    <property type="entry name" value="4pyrrol_syn_uPrphyn_synt_sf"/>
</dbReference>
<keyword evidence="5 9" id="KW-0627">Porphyrin biosynthesis</keyword>
<comment type="pathway">
    <text evidence="1 9">Porphyrin-containing compound metabolism; protoporphyrin-IX biosynthesis; coproporphyrinogen-III from 5-aminolevulinate: step 3/4.</text>
</comment>
<gene>
    <name evidence="11" type="primary">hemD</name>
    <name evidence="11" type="ORF">PORUE0001_1783</name>
</gene>
<dbReference type="EC" id="4.2.1.75" evidence="3 9"/>
<dbReference type="GO" id="GO:0004852">
    <property type="term" value="F:uroporphyrinogen-III synthase activity"/>
    <property type="evidence" value="ECO:0007669"/>
    <property type="project" value="UniProtKB-UniRule"/>
</dbReference>
<feature type="domain" description="Tetrapyrrole biosynthesis uroporphyrinogen III synthase" evidence="10">
    <location>
        <begin position="48"/>
        <end position="229"/>
    </location>
</feature>
<protein>
    <recommendedName>
        <fullName evidence="7 9">Uroporphyrinogen-III synthase</fullName>
        <ecNumber evidence="3 9">4.2.1.75</ecNumber>
    </recommendedName>
</protein>
<organism evidence="11 12">
    <name type="scientific">Porphyromonas uenonis 60-3</name>
    <dbReference type="NCBI Taxonomy" id="596327"/>
    <lineage>
        <taxon>Bacteria</taxon>
        <taxon>Pseudomonadati</taxon>
        <taxon>Bacteroidota</taxon>
        <taxon>Bacteroidia</taxon>
        <taxon>Bacteroidales</taxon>
        <taxon>Porphyromonadaceae</taxon>
        <taxon>Porphyromonas</taxon>
    </lineage>
</organism>
<evidence type="ECO:0000313" key="11">
    <source>
        <dbReference type="EMBL" id="EEK16480.1"/>
    </source>
</evidence>
<evidence type="ECO:0000256" key="9">
    <source>
        <dbReference type="RuleBase" id="RU366031"/>
    </source>
</evidence>
<evidence type="ECO:0000256" key="1">
    <source>
        <dbReference type="ARBA" id="ARBA00004772"/>
    </source>
</evidence>
<dbReference type="InterPro" id="IPR003754">
    <property type="entry name" value="4pyrrol_synth_uPrphyn_synth"/>
</dbReference>
<dbReference type="CDD" id="cd06578">
    <property type="entry name" value="HemD"/>
    <property type="match status" value="1"/>
</dbReference>
<evidence type="ECO:0000256" key="2">
    <source>
        <dbReference type="ARBA" id="ARBA00008133"/>
    </source>
</evidence>
<name>C2MCV1_9PORP</name>
<dbReference type="STRING" id="596327.PORUE0001_1783"/>
<evidence type="ECO:0000256" key="4">
    <source>
        <dbReference type="ARBA" id="ARBA00023239"/>
    </source>
</evidence>
<dbReference type="GO" id="GO:0006780">
    <property type="term" value="P:uroporphyrinogen III biosynthetic process"/>
    <property type="evidence" value="ECO:0007669"/>
    <property type="project" value="UniProtKB-UniRule"/>
</dbReference>
<dbReference type="GO" id="GO:0006782">
    <property type="term" value="P:protoporphyrinogen IX biosynthetic process"/>
    <property type="evidence" value="ECO:0007669"/>
    <property type="project" value="UniProtKB-UniRule"/>
</dbReference>
<evidence type="ECO:0000256" key="8">
    <source>
        <dbReference type="ARBA" id="ARBA00048617"/>
    </source>
</evidence>
<keyword evidence="4 9" id="KW-0456">Lyase</keyword>
<dbReference type="SUPFAM" id="SSF69618">
    <property type="entry name" value="HemD-like"/>
    <property type="match status" value="1"/>
</dbReference>
<comment type="similarity">
    <text evidence="2 9">Belongs to the uroporphyrinogen-III synthase family.</text>
</comment>
<evidence type="ECO:0000259" key="10">
    <source>
        <dbReference type="Pfam" id="PF02602"/>
    </source>
</evidence>
<evidence type="ECO:0000256" key="5">
    <source>
        <dbReference type="ARBA" id="ARBA00023244"/>
    </source>
</evidence>
<evidence type="ECO:0000256" key="3">
    <source>
        <dbReference type="ARBA" id="ARBA00013109"/>
    </source>
</evidence>
<dbReference type="Gene3D" id="3.40.50.10090">
    <property type="match status" value="2"/>
</dbReference>
<sequence length="251" mass="29031">MSMSRIKKILISQPAPLMANPYTEVAEKYQVELDYKQFIRVETVAAKEFRQQRINPLDYTAIIFTSRTAILHFFTLMKEMRISVPDTMKYYCSSEMSAPYLQKFVNYRKRKVFFSPTGRTEDLVKVITKHKSEKYLLPVAEEHSDKLSDLLTEAGIDYTKSVMYRTIPRELELEKPLPYDMIIFFSPIGITSLFENVPDFKQEDMIIATVGPKTALRAEELGLRVDIKSTGSRQDPPMPELLSNYLAEQEG</sequence>
<comment type="caution">
    <text evidence="11">The sequence shown here is derived from an EMBL/GenBank/DDBJ whole genome shotgun (WGS) entry which is preliminary data.</text>
</comment>
<dbReference type="AlphaFoldDB" id="C2MCV1"/>
<accession>C2MCV1</accession>
<evidence type="ECO:0000256" key="6">
    <source>
        <dbReference type="ARBA" id="ARBA00037589"/>
    </source>
</evidence>
<evidence type="ECO:0000313" key="12">
    <source>
        <dbReference type="Proteomes" id="UP000003303"/>
    </source>
</evidence>
<reference evidence="11 12" key="1">
    <citation type="submission" date="2009-04" db="EMBL/GenBank/DDBJ databases">
        <authorList>
            <person name="Sebastian Y."/>
            <person name="Madupu R."/>
            <person name="Durkin A.S."/>
            <person name="Torralba M."/>
            <person name="Methe B."/>
            <person name="Sutton G.G."/>
            <person name="Strausberg R.L."/>
            <person name="Nelson K.E."/>
        </authorList>
    </citation>
    <scope>NUCLEOTIDE SEQUENCE [LARGE SCALE GENOMIC DNA]</scope>
    <source>
        <strain evidence="11 12">60-3</strain>
    </source>
</reference>
<dbReference type="EMBL" id="ACLR01000179">
    <property type="protein sequence ID" value="EEK16480.1"/>
    <property type="molecule type" value="Genomic_DNA"/>
</dbReference>
<dbReference type="eggNOG" id="COG1587">
    <property type="taxonomic scope" value="Bacteria"/>
</dbReference>
<dbReference type="PANTHER" id="PTHR38042:SF1">
    <property type="entry name" value="UROPORPHYRINOGEN-III SYNTHASE, CHLOROPLASTIC"/>
    <property type="match status" value="1"/>
</dbReference>